<sequence length="374" mass="41284">MKEGPATAAGVEYRVAQSGDATCNGLFSATEGSRTMSLKRESCQMVEFFDARNATLRIANNTGADIKVYCVNVKASSPSGNSVALRNATLRIANNTGAYIKVYCVNVKASSPSGNSVALRNAKLRIANNTGADTKVYCVTVKASSPSGNSVALVAHWQHHCASRYVCVVLYRRDTFIAELQRGSPTARPDEACSPRHFNAVTAPYVTLVGEFPSGCLLYRRDTFVAELQRGSPTARPDEACSPRYFNAVTAPYVTLVASNPESKECPYSGKYAIENNQHSRRKRSLESHESVRRKRDKTTEHRRVNGTRLFNFSVSNMSEAPMLRSKRQSDGSEVSCVVNKYNKLEVGCNSVKNMEFYSTCQSKEYVTVYFLDW</sequence>
<gene>
    <name evidence="3" type="ORF">OBRU01_23552</name>
</gene>
<accession>A0A0L7KNK1</accession>
<evidence type="ECO:0000313" key="3">
    <source>
        <dbReference type="EMBL" id="KOB64872.1"/>
    </source>
</evidence>
<evidence type="ECO:0000256" key="1">
    <source>
        <dbReference type="SAM" id="MobiDB-lite"/>
    </source>
</evidence>
<dbReference type="AlphaFoldDB" id="A0A0L7KNK1"/>
<feature type="non-terminal residue" evidence="3">
    <location>
        <position position="374"/>
    </location>
</feature>
<comment type="caution">
    <text evidence="3">The sequence shown here is derived from an EMBL/GenBank/DDBJ whole genome shotgun (WGS) entry which is preliminary data.</text>
</comment>
<evidence type="ECO:0000259" key="2">
    <source>
        <dbReference type="Pfam" id="PF23070"/>
    </source>
</evidence>
<reference evidence="3 4" key="1">
    <citation type="journal article" date="2015" name="Genome Biol. Evol.">
        <title>The genome of winter moth (Operophtera brumata) provides a genomic perspective on sexual dimorphism and phenology.</title>
        <authorList>
            <person name="Derks M.F."/>
            <person name="Smit S."/>
            <person name="Salis L."/>
            <person name="Schijlen E."/>
            <person name="Bossers A."/>
            <person name="Mateman C."/>
            <person name="Pijl A.S."/>
            <person name="de Ridder D."/>
            <person name="Groenen M.A."/>
            <person name="Visser M.E."/>
            <person name="Megens H.J."/>
        </authorList>
    </citation>
    <scope>NUCLEOTIDE SEQUENCE [LARGE SCALE GENOMIC DNA]</scope>
    <source>
        <strain evidence="3">WM2013NL</strain>
        <tissue evidence="3">Head and thorax</tissue>
    </source>
</reference>
<dbReference type="EMBL" id="JTDY01007900">
    <property type="protein sequence ID" value="KOB64872.1"/>
    <property type="molecule type" value="Genomic_DNA"/>
</dbReference>
<dbReference type="PANTHER" id="PTHR22255">
    <property type="entry name" value="LP06548P"/>
    <property type="match status" value="1"/>
</dbReference>
<protein>
    <recommendedName>
        <fullName evidence="2">DUF7043 domain-containing protein</fullName>
    </recommendedName>
</protein>
<proteinExistence type="predicted"/>
<keyword evidence="4" id="KW-1185">Reference proteome</keyword>
<dbReference type="InterPro" id="IPR055471">
    <property type="entry name" value="DUF7043"/>
</dbReference>
<evidence type="ECO:0000313" key="4">
    <source>
        <dbReference type="Proteomes" id="UP000037510"/>
    </source>
</evidence>
<dbReference type="Pfam" id="PF23070">
    <property type="entry name" value="DUF7043"/>
    <property type="match status" value="1"/>
</dbReference>
<dbReference type="STRING" id="104452.A0A0L7KNK1"/>
<dbReference type="GO" id="GO:0061909">
    <property type="term" value="P:autophagosome-lysosome fusion"/>
    <property type="evidence" value="ECO:0007669"/>
    <property type="project" value="TreeGrafter"/>
</dbReference>
<feature type="non-terminal residue" evidence="3">
    <location>
        <position position="1"/>
    </location>
</feature>
<name>A0A0L7KNK1_OPEBR</name>
<organism evidence="3 4">
    <name type="scientific">Operophtera brumata</name>
    <name type="common">Winter moth</name>
    <name type="synonym">Phalaena brumata</name>
    <dbReference type="NCBI Taxonomy" id="104452"/>
    <lineage>
        <taxon>Eukaryota</taxon>
        <taxon>Metazoa</taxon>
        <taxon>Ecdysozoa</taxon>
        <taxon>Arthropoda</taxon>
        <taxon>Hexapoda</taxon>
        <taxon>Insecta</taxon>
        <taxon>Pterygota</taxon>
        <taxon>Neoptera</taxon>
        <taxon>Endopterygota</taxon>
        <taxon>Lepidoptera</taxon>
        <taxon>Glossata</taxon>
        <taxon>Ditrysia</taxon>
        <taxon>Geometroidea</taxon>
        <taxon>Geometridae</taxon>
        <taxon>Larentiinae</taxon>
        <taxon>Operophtera</taxon>
    </lineage>
</organism>
<dbReference type="Proteomes" id="UP000037510">
    <property type="component" value="Unassembled WGS sequence"/>
</dbReference>
<feature type="domain" description="DUF7043" evidence="2">
    <location>
        <begin position="120"/>
        <end position="200"/>
    </location>
</feature>
<dbReference type="PANTHER" id="PTHR22255:SF9">
    <property type="entry name" value="LP06548P"/>
    <property type="match status" value="1"/>
</dbReference>
<feature type="region of interest" description="Disordered" evidence="1">
    <location>
        <begin position="277"/>
        <end position="303"/>
    </location>
</feature>